<keyword evidence="6 11" id="KW-0732">Signal</keyword>
<evidence type="ECO:0000256" key="11">
    <source>
        <dbReference type="SAM" id="SignalP"/>
    </source>
</evidence>
<dbReference type="InterPro" id="IPR023614">
    <property type="entry name" value="Porin_dom_sf"/>
</dbReference>
<dbReference type="EMBL" id="SPUM01000120">
    <property type="protein sequence ID" value="TFW29763.1"/>
    <property type="molecule type" value="Genomic_DNA"/>
</dbReference>
<organism evidence="13 14">
    <name type="scientific">Massilia horti</name>
    <dbReference type="NCBI Taxonomy" id="2562153"/>
    <lineage>
        <taxon>Bacteria</taxon>
        <taxon>Pseudomonadati</taxon>
        <taxon>Pseudomonadota</taxon>
        <taxon>Betaproteobacteria</taxon>
        <taxon>Burkholderiales</taxon>
        <taxon>Oxalobacteraceae</taxon>
        <taxon>Telluria group</taxon>
        <taxon>Massilia</taxon>
    </lineage>
</organism>
<evidence type="ECO:0000313" key="14">
    <source>
        <dbReference type="Proteomes" id="UP000297258"/>
    </source>
</evidence>
<evidence type="ECO:0000256" key="3">
    <source>
        <dbReference type="ARBA" id="ARBA00022448"/>
    </source>
</evidence>
<keyword evidence="5" id="KW-0812">Transmembrane</keyword>
<dbReference type="Proteomes" id="UP000297258">
    <property type="component" value="Unassembled WGS sequence"/>
</dbReference>
<dbReference type="AlphaFoldDB" id="A0A4Y9SYR4"/>
<dbReference type="InterPro" id="IPR050298">
    <property type="entry name" value="Gram-neg_bact_OMP"/>
</dbReference>
<evidence type="ECO:0000256" key="5">
    <source>
        <dbReference type="ARBA" id="ARBA00022692"/>
    </source>
</evidence>
<dbReference type="PANTHER" id="PTHR34501:SF9">
    <property type="entry name" value="MAJOR OUTER MEMBRANE PROTEIN P.IA"/>
    <property type="match status" value="1"/>
</dbReference>
<protein>
    <submittedName>
        <fullName evidence="13">Porin</fullName>
    </submittedName>
</protein>
<evidence type="ECO:0000256" key="4">
    <source>
        <dbReference type="ARBA" id="ARBA00022452"/>
    </source>
</evidence>
<dbReference type="Pfam" id="PF13609">
    <property type="entry name" value="Porin_4"/>
    <property type="match status" value="1"/>
</dbReference>
<dbReference type="OrthoDB" id="5289162at2"/>
<keyword evidence="9" id="KW-0472">Membrane</keyword>
<dbReference type="GO" id="GO:0046930">
    <property type="term" value="C:pore complex"/>
    <property type="evidence" value="ECO:0007669"/>
    <property type="project" value="UniProtKB-KW"/>
</dbReference>
<dbReference type="GO" id="GO:0006811">
    <property type="term" value="P:monoatomic ion transport"/>
    <property type="evidence" value="ECO:0007669"/>
    <property type="project" value="UniProtKB-KW"/>
</dbReference>
<proteinExistence type="predicted"/>
<dbReference type="GO" id="GO:0009279">
    <property type="term" value="C:cell outer membrane"/>
    <property type="evidence" value="ECO:0007669"/>
    <property type="project" value="UniProtKB-SubCell"/>
</dbReference>
<evidence type="ECO:0000256" key="8">
    <source>
        <dbReference type="ARBA" id="ARBA00023114"/>
    </source>
</evidence>
<evidence type="ECO:0000256" key="6">
    <source>
        <dbReference type="ARBA" id="ARBA00022729"/>
    </source>
</evidence>
<evidence type="ECO:0000256" key="2">
    <source>
        <dbReference type="ARBA" id="ARBA00011233"/>
    </source>
</evidence>
<keyword evidence="10" id="KW-0998">Cell outer membrane</keyword>
<accession>A0A4Y9SYR4</accession>
<evidence type="ECO:0000256" key="9">
    <source>
        <dbReference type="ARBA" id="ARBA00023136"/>
    </source>
</evidence>
<dbReference type="InterPro" id="IPR033900">
    <property type="entry name" value="Gram_neg_porin_domain"/>
</dbReference>
<dbReference type="GO" id="GO:0015288">
    <property type="term" value="F:porin activity"/>
    <property type="evidence" value="ECO:0007669"/>
    <property type="project" value="UniProtKB-KW"/>
</dbReference>
<reference evidence="13 14" key="1">
    <citation type="submission" date="2019-03" db="EMBL/GenBank/DDBJ databases">
        <title>Draft genome of Massilia hortus sp. nov., a novel bacterial species of the Oxalobacteraceae family.</title>
        <authorList>
            <person name="Peta V."/>
            <person name="Raths R."/>
            <person name="Bucking H."/>
        </authorList>
    </citation>
    <scope>NUCLEOTIDE SEQUENCE [LARGE SCALE GENOMIC DNA]</scope>
    <source>
        <strain evidence="13 14">ONC3</strain>
    </source>
</reference>
<evidence type="ECO:0000256" key="10">
    <source>
        <dbReference type="ARBA" id="ARBA00023237"/>
    </source>
</evidence>
<evidence type="ECO:0000256" key="1">
    <source>
        <dbReference type="ARBA" id="ARBA00004571"/>
    </source>
</evidence>
<keyword evidence="8" id="KW-0626">Porin</keyword>
<feature type="domain" description="Porin" evidence="12">
    <location>
        <begin position="7"/>
        <end position="391"/>
    </location>
</feature>
<evidence type="ECO:0000259" key="12">
    <source>
        <dbReference type="Pfam" id="PF13609"/>
    </source>
</evidence>
<dbReference type="Gene3D" id="2.40.160.10">
    <property type="entry name" value="Porin"/>
    <property type="match status" value="1"/>
</dbReference>
<comment type="subunit">
    <text evidence="2">Homotrimer.</text>
</comment>
<keyword evidence="3" id="KW-0813">Transport</keyword>
<keyword evidence="7" id="KW-0406">Ion transport</keyword>
<dbReference type="SUPFAM" id="SSF56935">
    <property type="entry name" value="Porins"/>
    <property type="match status" value="1"/>
</dbReference>
<keyword evidence="4" id="KW-1134">Transmembrane beta strand</keyword>
<gene>
    <name evidence="13" type="ORF">E4O92_18035</name>
</gene>
<sequence>MKKSLLAALIGTCFATPVLAQSSVQIYGIADAGIMWQRGGPWKIISGGADGSRLGFKGVEEIMPGYKAVFNLEARVDVTTGRQQATILNDNQGFWLTNNMGATLPPAVLSAVQTTLQPKGAPVVNIENALFDRTALVGMYTPYGALLAGRMYTPDYEVLAGADTFEFGTAGSWGNLLSGTAGFTALGVDVRSQRALQYRLVLPQYGISGSLMAAAKGSGYFGLYNKFWGANLIYRAMGFDVGIGYNRGYDQNDTPSLSSTTIGGSYTWEDFKFFAGYHRQSNFHSVLLPMYINGFDTLIAPTLLSTVGPVTASTFRNAFINNVIPNSQVWGWSTQLGAQYRWGPFRFLGSVAYLKDQQAGNNALQFALGANYFLSKRTDLYGAVAWIDNRRHAQFSPGSAGSPGGFTSSPGEDGGAAQFGIRHKF</sequence>
<comment type="subcellular location">
    <subcellularLocation>
        <location evidence="1">Cell outer membrane</location>
        <topology evidence="1">Multi-pass membrane protein</topology>
    </subcellularLocation>
</comment>
<keyword evidence="14" id="KW-1185">Reference proteome</keyword>
<dbReference type="RefSeq" id="WP_135191040.1">
    <property type="nucleotide sequence ID" value="NZ_SPUM01000120.1"/>
</dbReference>
<evidence type="ECO:0000313" key="13">
    <source>
        <dbReference type="EMBL" id="TFW29763.1"/>
    </source>
</evidence>
<dbReference type="CDD" id="cd00342">
    <property type="entry name" value="gram_neg_porins"/>
    <property type="match status" value="1"/>
</dbReference>
<name>A0A4Y9SYR4_9BURK</name>
<feature type="signal peptide" evidence="11">
    <location>
        <begin position="1"/>
        <end position="20"/>
    </location>
</feature>
<evidence type="ECO:0000256" key="7">
    <source>
        <dbReference type="ARBA" id="ARBA00023065"/>
    </source>
</evidence>
<feature type="chain" id="PRO_5021466980" evidence="11">
    <location>
        <begin position="21"/>
        <end position="425"/>
    </location>
</feature>
<dbReference type="PANTHER" id="PTHR34501">
    <property type="entry name" value="PROTEIN YDDL-RELATED"/>
    <property type="match status" value="1"/>
</dbReference>
<comment type="caution">
    <text evidence="13">The sequence shown here is derived from an EMBL/GenBank/DDBJ whole genome shotgun (WGS) entry which is preliminary data.</text>
</comment>